<evidence type="ECO:0000256" key="1">
    <source>
        <dbReference type="SAM" id="MobiDB-lite"/>
    </source>
</evidence>
<gene>
    <name evidence="3" type="ORF">C7M84_013758</name>
</gene>
<dbReference type="Proteomes" id="UP000283509">
    <property type="component" value="Unassembled WGS sequence"/>
</dbReference>
<evidence type="ECO:0000313" key="4">
    <source>
        <dbReference type="Proteomes" id="UP000283509"/>
    </source>
</evidence>
<evidence type="ECO:0000313" key="3">
    <source>
        <dbReference type="EMBL" id="ROT68129.1"/>
    </source>
</evidence>
<sequence>MRYCKSYGAAMFLPQNSGENAFLASFKRTKWLAMKKTDGIFVNAVTGDPVVYTNWKDGEPSSDNLTCVYMDLQGFWVGADCSDDFSFTCTIPIATSYLLCWCICVHSTSREIFSSSSMLSVHLLPPAASSSVQERTASSPSAASELGRSFALVGVSSLTARTARPSAHQAEPALPRPQGTGSPHRQRPSLAV</sequence>
<evidence type="ECO:0000259" key="2">
    <source>
        <dbReference type="PROSITE" id="PS50041"/>
    </source>
</evidence>
<reference evidence="3 4" key="1">
    <citation type="submission" date="2018-04" db="EMBL/GenBank/DDBJ databases">
        <authorList>
            <person name="Zhang X."/>
            <person name="Yuan J."/>
            <person name="Li F."/>
            <person name="Xiang J."/>
        </authorList>
    </citation>
    <scope>NUCLEOTIDE SEQUENCE [LARGE SCALE GENOMIC DNA]</scope>
    <source>
        <tissue evidence="3">Muscle</tissue>
    </source>
</reference>
<dbReference type="InterPro" id="IPR016187">
    <property type="entry name" value="CTDL_fold"/>
</dbReference>
<reference evidence="3 4" key="2">
    <citation type="submission" date="2019-01" db="EMBL/GenBank/DDBJ databases">
        <title>The decoding of complex shrimp genome reveals the adaptation for benthos swimmer, frequently molting mechanism and breeding impact on genome.</title>
        <authorList>
            <person name="Sun Y."/>
            <person name="Gao Y."/>
            <person name="Yu Y."/>
        </authorList>
    </citation>
    <scope>NUCLEOTIDE SEQUENCE [LARGE SCALE GENOMIC DNA]</scope>
    <source>
        <tissue evidence="3">Muscle</tissue>
    </source>
</reference>
<name>A0A3R7LYR0_PENVA</name>
<dbReference type="SUPFAM" id="SSF56436">
    <property type="entry name" value="C-type lectin-like"/>
    <property type="match status" value="1"/>
</dbReference>
<feature type="region of interest" description="Disordered" evidence="1">
    <location>
        <begin position="161"/>
        <end position="192"/>
    </location>
</feature>
<dbReference type="InterPro" id="IPR016186">
    <property type="entry name" value="C-type_lectin-like/link_sf"/>
</dbReference>
<feature type="domain" description="C-type lectin" evidence="2">
    <location>
        <begin position="1"/>
        <end position="90"/>
    </location>
</feature>
<keyword evidence="3" id="KW-0675">Receptor</keyword>
<dbReference type="Gene3D" id="3.10.100.10">
    <property type="entry name" value="Mannose-Binding Protein A, subunit A"/>
    <property type="match status" value="1"/>
</dbReference>
<comment type="caution">
    <text evidence="3">The sequence shown here is derived from an EMBL/GenBank/DDBJ whole genome shotgun (WGS) entry which is preliminary data.</text>
</comment>
<organism evidence="3 4">
    <name type="scientific">Penaeus vannamei</name>
    <name type="common">Whiteleg shrimp</name>
    <name type="synonym">Litopenaeus vannamei</name>
    <dbReference type="NCBI Taxonomy" id="6689"/>
    <lineage>
        <taxon>Eukaryota</taxon>
        <taxon>Metazoa</taxon>
        <taxon>Ecdysozoa</taxon>
        <taxon>Arthropoda</taxon>
        <taxon>Crustacea</taxon>
        <taxon>Multicrustacea</taxon>
        <taxon>Malacostraca</taxon>
        <taxon>Eumalacostraca</taxon>
        <taxon>Eucarida</taxon>
        <taxon>Decapoda</taxon>
        <taxon>Dendrobranchiata</taxon>
        <taxon>Penaeoidea</taxon>
        <taxon>Penaeidae</taxon>
        <taxon>Penaeus</taxon>
    </lineage>
</organism>
<dbReference type="AlphaFoldDB" id="A0A3R7LYR0"/>
<dbReference type="EMBL" id="QCYY01002717">
    <property type="protein sequence ID" value="ROT68129.1"/>
    <property type="molecule type" value="Genomic_DNA"/>
</dbReference>
<dbReference type="Pfam" id="PF00059">
    <property type="entry name" value="Lectin_C"/>
    <property type="match status" value="1"/>
</dbReference>
<keyword evidence="4" id="KW-1185">Reference proteome</keyword>
<dbReference type="InterPro" id="IPR001304">
    <property type="entry name" value="C-type_lectin-like"/>
</dbReference>
<dbReference type="PROSITE" id="PS50041">
    <property type="entry name" value="C_TYPE_LECTIN_2"/>
    <property type="match status" value="1"/>
</dbReference>
<accession>A0A3R7LYR0</accession>
<proteinExistence type="predicted"/>
<protein>
    <submittedName>
        <fullName evidence="3">Receptor for egg jelly 2 protein</fullName>
    </submittedName>
</protein>